<dbReference type="GeneID" id="106805987"/>
<sequence length="329" mass="37705">MGSEKDDVMILCCSLSCKVGWYHISCVQLKQEPSSDEDWYCSSECAGSSTYVYCSCHHKCAEDMVQCALKQNCRNAEWYHKSCKGIAQDECLPDAWYCGEACHLEAEGDDYVLNHTKAIMWEGLSHLSRRMAVREGDGAAMLEDWKIDMLQFWNRNHPKYFTIAHHFLACVGGYAPPQIRHHLMWNRVANLKGKPGGNIGLDLCNEHINRDFKELLANSNGNYTPQKVKRCSQMSGPYGRTLDDGFTDVGLVDMRTPNRKRRPNLYKADVSRFVTEYSSDSLCDYIPGREHDAFPNFEAPNQLFSPVRLGRKLYKFSHAMDSWRQIKNV</sequence>
<evidence type="ECO:0000313" key="3">
    <source>
        <dbReference type="RefSeq" id="XP_014663285.1"/>
    </source>
</evidence>
<evidence type="ECO:0000313" key="2">
    <source>
        <dbReference type="Proteomes" id="UP000695022"/>
    </source>
</evidence>
<name>A0ABM1DTL4_PRICU</name>
<dbReference type="InterPro" id="IPR013083">
    <property type="entry name" value="Znf_RING/FYVE/PHD"/>
</dbReference>
<protein>
    <submittedName>
        <fullName evidence="3">Uncharacterized protein LOC106805987</fullName>
    </submittedName>
</protein>
<dbReference type="Pfam" id="PF20231">
    <property type="entry name" value="DUF6589"/>
    <property type="match status" value="1"/>
</dbReference>
<organism evidence="2 3">
    <name type="scientific">Priapulus caudatus</name>
    <name type="common">Priapulid worm</name>
    <dbReference type="NCBI Taxonomy" id="37621"/>
    <lineage>
        <taxon>Eukaryota</taxon>
        <taxon>Metazoa</taxon>
        <taxon>Ecdysozoa</taxon>
        <taxon>Scalidophora</taxon>
        <taxon>Priapulida</taxon>
        <taxon>Priapulimorpha</taxon>
        <taxon>Priapulimorphida</taxon>
        <taxon>Priapulidae</taxon>
        <taxon>Priapulus</taxon>
    </lineage>
</organism>
<dbReference type="Proteomes" id="UP000695022">
    <property type="component" value="Unplaced"/>
</dbReference>
<keyword evidence="2" id="KW-1185">Reference proteome</keyword>
<accession>A0ABM1DTL4</accession>
<dbReference type="InterPro" id="IPR011011">
    <property type="entry name" value="Znf_FYVE_PHD"/>
</dbReference>
<dbReference type="Gene3D" id="3.30.40.10">
    <property type="entry name" value="Zinc/RING finger domain, C3HC4 (zinc finger)"/>
    <property type="match status" value="2"/>
</dbReference>
<dbReference type="InterPro" id="IPR046496">
    <property type="entry name" value="DUF6589"/>
</dbReference>
<dbReference type="RefSeq" id="XP_014663285.1">
    <property type="nucleotide sequence ID" value="XM_014807799.1"/>
</dbReference>
<feature type="domain" description="DUF6589" evidence="1">
    <location>
        <begin position="95"/>
        <end position="232"/>
    </location>
</feature>
<dbReference type="SUPFAM" id="SSF57903">
    <property type="entry name" value="FYVE/PHD zinc finger"/>
    <property type="match status" value="1"/>
</dbReference>
<gene>
    <name evidence="3" type="primary">LOC106805987</name>
</gene>
<reference evidence="3" key="1">
    <citation type="submission" date="2025-08" db="UniProtKB">
        <authorList>
            <consortium name="RefSeq"/>
        </authorList>
    </citation>
    <scope>IDENTIFICATION</scope>
</reference>
<proteinExistence type="predicted"/>
<evidence type="ECO:0000259" key="1">
    <source>
        <dbReference type="Pfam" id="PF20231"/>
    </source>
</evidence>